<evidence type="ECO:0000313" key="9">
    <source>
        <dbReference type="Proteomes" id="UP000825002"/>
    </source>
</evidence>
<dbReference type="SMART" id="SM00271">
    <property type="entry name" value="DnaJ"/>
    <property type="match status" value="1"/>
</dbReference>
<evidence type="ECO:0000256" key="2">
    <source>
        <dbReference type="ARBA" id="ARBA00022729"/>
    </source>
</evidence>
<comment type="caution">
    <text evidence="8">The sequence shown here is derived from an EMBL/GenBank/DDBJ whole genome shotgun (WGS) entry which is preliminary data.</text>
</comment>
<dbReference type="EMBL" id="JAIFTH010000195">
    <property type="protein sequence ID" value="KAG9510240.1"/>
    <property type="molecule type" value="Genomic_DNA"/>
</dbReference>
<feature type="repeat" description="TPR" evidence="6">
    <location>
        <begin position="36"/>
        <end position="69"/>
    </location>
</feature>
<reference evidence="8 9" key="1">
    <citation type="submission" date="2020-10" db="EMBL/GenBank/DDBJ databases">
        <authorList>
            <person name="Klimov P.B."/>
            <person name="Dyachkov S.M."/>
            <person name="Chetverikov P.E."/>
        </authorList>
    </citation>
    <scope>NUCLEOTIDE SEQUENCE [LARGE SCALE GENOMIC DNA]</scope>
    <source>
        <strain evidence="8">BMOC 18-1129-001#AD2665</strain>
        <tissue evidence="8">Entire mites</tissue>
    </source>
</reference>
<dbReference type="Gene3D" id="1.25.40.10">
    <property type="entry name" value="Tetratricopeptide repeat domain"/>
    <property type="match status" value="1"/>
</dbReference>
<dbReference type="PRINTS" id="PR00625">
    <property type="entry name" value="JDOMAIN"/>
</dbReference>
<dbReference type="Pfam" id="PF13181">
    <property type="entry name" value="TPR_8"/>
    <property type="match status" value="1"/>
</dbReference>
<sequence length="628" mass="72609">MKSNVSRTRHLLIQSVQYLLLISYAFTIVDAVNQEVDGHLSRAKRLLSSGKYNDALPHLHAAIEADPNNYLTIFRRATVFLALNRPKPALEDLNRAIELKPDFVSALFQRGNLLVKLGRLDEAHINFEAVLRHDPNHDEATTMYQKVEKLKEDLLTVEELIEEDRYGEALHTLETIIESIPWSIELLKERAKAFEKVGDTRRAINDYLTMAKLATDVTIYLTIAKLSYSLGDISESLSHVRECLKLDPDNQACMKHYKPTKKLNNHVTSMMDSLSGKKYDNCFAQGENALEIVMIEHPRFRYSISSVMCRCMSKAGDTLKGLKMCKKALEDAPEGGGIEDMAIPEDELLCDYADLLIEEEDYASALKYYQKSYNLKQSRRAQLGMEKAKRVQKQRKKRNYYKILGVPRNADEADIGKAYRKLAAKWHPDRHHDKEAKKIAQAKFMDIADAKAVLTDPEKRQLYDRELRQLVKEVNCVGREFNRGNIGSLSRYAKNCIDQYQSFSDLDLILDIKDVDTCHPVYIDKLAAYHQTHIEGQNKIIKPVFRLFATQIAHTCKLRLVPNIQKAFSKFSKEDYKIVIPWIDDFENYKLMIPMKQVEELELTHYHRRSRRRKYTKQSSQRIEEGRT</sequence>
<dbReference type="InterPro" id="IPR019734">
    <property type="entry name" value="TPR_rpt"/>
</dbReference>
<dbReference type="InterPro" id="IPR013105">
    <property type="entry name" value="TPR_2"/>
</dbReference>
<evidence type="ECO:0000256" key="5">
    <source>
        <dbReference type="ARBA" id="ARBA00022824"/>
    </source>
</evidence>
<keyword evidence="2" id="KW-0732">Signal</keyword>
<evidence type="ECO:0000313" key="8">
    <source>
        <dbReference type="EMBL" id="KAG9510240.1"/>
    </source>
</evidence>
<keyword evidence="9" id="KW-1185">Reference proteome</keyword>
<evidence type="ECO:0000256" key="1">
    <source>
        <dbReference type="ARBA" id="ARBA00004240"/>
    </source>
</evidence>
<feature type="repeat" description="TPR" evidence="6">
    <location>
        <begin position="217"/>
        <end position="250"/>
    </location>
</feature>
<protein>
    <submittedName>
        <fullName evidence="8">DnaJ-like subfamily C member 3</fullName>
    </submittedName>
</protein>
<keyword evidence="5" id="KW-0256">Endoplasmic reticulum</keyword>
<gene>
    <name evidence="8" type="primary">Dnajc3</name>
    <name evidence="8" type="ORF">GZH46_01223</name>
</gene>
<dbReference type="SUPFAM" id="SSF48452">
    <property type="entry name" value="TPR-like"/>
    <property type="match status" value="1"/>
</dbReference>
<dbReference type="PROSITE" id="PS50005">
    <property type="entry name" value="TPR"/>
    <property type="match status" value="4"/>
</dbReference>
<evidence type="ECO:0000256" key="6">
    <source>
        <dbReference type="PROSITE-ProRule" id="PRU00339"/>
    </source>
</evidence>
<dbReference type="PANTHER" id="PTHR44140">
    <property type="entry name" value="LD25575P"/>
    <property type="match status" value="1"/>
</dbReference>
<evidence type="ECO:0000256" key="3">
    <source>
        <dbReference type="ARBA" id="ARBA00022737"/>
    </source>
</evidence>
<feature type="domain" description="J" evidence="7">
    <location>
        <begin position="399"/>
        <end position="467"/>
    </location>
</feature>
<comment type="subcellular location">
    <subcellularLocation>
        <location evidence="1">Endoplasmic reticulum</location>
    </subcellularLocation>
</comment>
<name>A0ABQ7SAH4_9ACAR</name>
<dbReference type="InterPro" id="IPR036869">
    <property type="entry name" value="J_dom_sf"/>
</dbReference>
<dbReference type="InterPro" id="IPR001623">
    <property type="entry name" value="DnaJ_domain"/>
</dbReference>
<proteinExistence type="predicted"/>
<dbReference type="Pfam" id="PF14559">
    <property type="entry name" value="TPR_19"/>
    <property type="match status" value="1"/>
</dbReference>
<dbReference type="Pfam" id="PF07719">
    <property type="entry name" value="TPR_2"/>
    <property type="match status" value="1"/>
</dbReference>
<dbReference type="PANTHER" id="PTHR44140:SF2">
    <property type="entry name" value="LD25575P"/>
    <property type="match status" value="1"/>
</dbReference>
<dbReference type="Gene3D" id="1.10.287.110">
    <property type="entry name" value="DnaJ domain"/>
    <property type="match status" value="1"/>
</dbReference>
<dbReference type="InterPro" id="IPR051727">
    <property type="entry name" value="DnaJ_C3_Co-chaperones"/>
</dbReference>
<dbReference type="SMART" id="SM00028">
    <property type="entry name" value="TPR"/>
    <property type="match status" value="5"/>
</dbReference>
<organism evidence="8 9">
    <name type="scientific">Fragariocoptes setiger</name>
    <dbReference type="NCBI Taxonomy" id="1670756"/>
    <lineage>
        <taxon>Eukaryota</taxon>
        <taxon>Metazoa</taxon>
        <taxon>Ecdysozoa</taxon>
        <taxon>Arthropoda</taxon>
        <taxon>Chelicerata</taxon>
        <taxon>Arachnida</taxon>
        <taxon>Acari</taxon>
        <taxon>Acariformes</taxon>
        <taxon>Trombidiformes</taxon>
        <taxon>Prostigmata</taxon>
        <taxon>Eupodina</taxon>
        <taxon>Eriophyoidea</taxon>
        <taxon>Phytoptidae</taxon>
        <taxon>Fragariocoptes</taxon>
    </lineage>
</organism>
<dbReference type="InterPro" id="IPR011990">
    <property type="entry name" value="TPR-like_helical_dom_sf"/>
</dbReference>
<accession>A0ABQ7SAH4</accession>
<dbReference type="Pfam" id="PF00226">
    <property type="entry name" value="DnaJ"/>
    <property type="match status" value="1"/>
</dbReference>
<dbReference type="CDD" id="cd06257">
    <property type="entry name" value="DnaJ"/>
    <property type="match status" value="1"/>
</dbReference>
<evidence type="ECO:0000259" key="7">
    <source>
        <dbReference type="PROSITE" id="PS50076"/>
    </source>
</evidence>
<feature type="repeat" description="TPR" evidence="6">
    <location>
        <begin position="104"/>
        <end position="137"/>
    </location>
</feature>
<evidence type="ECO:0000256" key="4">
    <source>
        <dbReference type="ARBA" id="ARBA00022803"/>
    </source>
</evidence>
<dbReference type="PROSITE" id="PS50076">
    <property type="entry name" value="DNAJ_2"/>
    <property type="match status" value="1"/>
</dbReference>
<dbReference type="Proteomes" id="UP000825002">
    <property type="component" value="Unassembled WGS sequence"/>
</dbReference>
<keyword evidence="3" id="KW-0677">Repeat</keyword>
<keyword evidence="4 6" id="KW-0802">TPR repeat</keyword>
<feature type="repeat" description="TPR" evidence="6">
    <location>
        <begin position="70"/>
        <end position="103"/>
    </location>
</feature>